<keyword evidence="8" id="KW-1185">Reference proteome</keyword>
<feature type="transmembrane region" description="Helical" evidence="6">
    <location>
        <begin position="48"/>
        <end position="71"/>
    </location>
</feature>
<dbReference type="PANTHER" id="PTHR21659:SF116">
    <property type="entry name" value="PLASMA MEMBRANE PROTEOLIPID 3"/>
    <property type="match status" value="1"/>
</dbReference>
<evidence type="ECO:0000256" key="5">
    <source>
        <dbReference type="ARBA" id="ARBA00023136"/>
    </source>
</evidence>
<dbReference type="PROSITE" id="PS01309">
    <property type="entry name" value="UPF0057"/>
    <property type="match status" value="1"/>
</dbReference>
<dbReference type="PANTHER" id="PTHR21659">
    <property type="entry name" value="HYDROPHOBIC PROTEIN RCI2 LOW TEMPERATURE AND SALT RESPONSIVE PROTEIN LTI6 -RELATED"/>
    <property type="match status" value="1"/>
</dbReference>
<evidence type="ECO:0000256" key="3">
    <source>
        <dbReference type="ARBA" id="ARBA00022692"/>
    </source>
</evidence>
<comment type="subcellular location">
    <subcellularLocation>
        <location evidence="1">Membrane</location>
    </subcellularLocation>
</comment>
<comment type="caution">
    <text evidence="7">The sequence shown here is derived from an EMBL/GenBank/DDBJ whole genome shotgun (WGS) entry which is preliminary data.</text>
</comment>
<comment type="similarity">
    <text evidence="2">Belongs to the UPF0057 (PMP3) family.</text>
</comment>
<sequence length="73" mass="8113">MRTPAADDARPEENETNLAHNSDICKIIFAIILPPLGVFLERGCGADLLINICLTILGWLPGVIHAFYIIFKY</sequence>
<name>A0A9W9F4C0_9EURO</name>
<evidence type="ECO:0000256" key="4">
    <source>
        <dbReference type="ARBA" id="ARBA00022989"/>
    </source>
</evidence>
<dbReference type="EMBL" id="JAPQKH010000006">
    <property type="protein sequence ID" value="KAJ5093423.1"/>
    <property type="molecule type" value="Genomic_DNA"/>
</dbReference>
<protein>
    <submittedName>
        <fullName evidence="7">Stress response RCI peptide</fullName>
    </submittedName>
</protein>
<dbReference type="Pfam" id="PF01679">
    <property type="entry name" value="Pmp3"/>
    <property type="match status" value="1"/>
</dbReference>
<proteinExistence type="inferred from homology"/>
<keyword evidence="5 6" id="KW-0472">Membrane</keyword>
<dbReference type="OrthoDB" id="2802411at2759"/>
<gene>
    <name evidence="7" type="ORF">N7456_009284</name>
</gene>
<evidence type="ECO:0000313" key="8">
    <source>
        <dbReference type="Proteomes" id="UP001149165"/>
    </source>
</evidence>
<dbReference type="GO" id="GO:0016020">
    <property type="term" value="C:membrane"/>
    <property type="evidence" value="ECO:0007669"/>
    <property type="project" value="UniProtKB-SubCell"/>
</dbReference>
<organism evidence="7 8">
    <name type="scientific">Penicillium angulare</name>
    <dbReference type="NCBI Taxonomy" id="116970"/>
    <lineage>
        <taxon>Eukaryota</taxon>
        <taxon>Fungi</taxon>
        <taxon>Dikarya</taxon>
        <taxon>Ascomycota</taxon>
        <taxon>Pezizomycotina</taxon>
        <taxon>Eurotiomycetes</taxon>
        <taxon>Eurotiomycetidae</taxon>
        <taxon>Eurotiales</taxon>
        <taxon>Aspergillaceae</taxon>
        <taxon>Penicillium</taxon>
    </lineage>
</organism>
<reference evidence="7" key="2">
    <citation type="journal article" date="2023" name="IMA Fungus">
        <title>Comparative genomic study of the Penicillium genus elucidates a diverse pangenome and 15 lateral gene transfer events.</title>
        <authorList>
            <person name="Petersen C."/>
            <person name="Sorensen T."/>
            <person name="Nielsen M.R."/>
            <person name="Sondergaard T.E."/>
            <person name="Sorensen J.L."/>
            <person name="Fitzpatrick D.A."/>
            <person name="Frisvad J.C."/>
            <person name="Nielsen K.L."/>
        </authorList>
    </citation>
    <scope>NUCLEOTIDE SEQUENCE</scope>
    <source>
        <strain evidence="7">IBT 30069</strain>
    </source>
</reference>
<dbReference type="AlphaFoldDB" id="A0A9W9F4C0"/>
<dbReference type="InterPro" id="IPR000612">
    <property type="entry name" value="PMP3"/>
</dbReference>
<reference evidence="7" key="1">
    <citation type="submission" date="2022-11" db="EMBL/GenBank/DDBJ databases">
        <authorList>
            <person name="Petersen C."/>
        </authorList>
    </citation>
    <scope>NUCLEOTIDE SEQUENCE</scope>
    <source>
        <strain evidence="7">IBT 30069</strain>
    </source>
</reference>
<accession>A0A9W9F4C0</accession>
<keyword evidence="3 6" id="KW-0812">Transmembrane</keyword>
<keyword evidence="4 6" id="KW-1133">Transmembrane helix</keyword>
<dbReference type="Proteomes" id="UP001149165">
    <property type="component" value="Unassembled WGS sequence"/>
</dbReference>
<evidence type="ECO:0000256" key="1">
    <source>
        <dbReference type="ARBA" id="ARBA00004370"/>
    </source>
</evidence>
<evidence type="ECO:0000313" key="7">
    <source>
        <dbReference type="EMBL" id="KAJ5093423.1"/>
    </source>
</evidence>
<evidence type="ECO:0000256" key="6">
    <source>
        <dbReference type="SAM" id="Phobius"/>
    </source>
</evidence>
<evidence type="ECO:0000256" key="2">
    <source>
        <dbReference type="ARBA" id="ARBA00009530"/>
    </source>
</evidence>